<feature type="domain" description="Alpha/beta hydrolase fold-5" evidence="2">
    <location>
        <begin position="201"/>
        <end position="235"/>
    </location>
</feature>
<evidence type="ECO:0000313" key="4">
    <source>
        <dbReference type="Proteomes" id="UP001500298"/>
    </source>
</evidence>
<feature type="signal peptide" evidence="1">
    <location>
        <begin position="1"/>
        <end position="21"/>
    </location>
</feature>
<sequence>MKKLFPILFLLVFTASSCSYLPEKVNYSPTGISISENTEYIQMTSEDIVSDRALIYVPGSGVDPHAYMSLMENVVRAGNTVLILKMPANLAILEWKKPLEIVEEMKEFKTWYIAGHSLGGVTSQILIHSYPDVFNGLIVLGVYPSDGHSLADWDRNVLSIYADNDELASVEEVEENKPYLPTPITLESIEDMDALEVSQPSTIYYMIEGGNHALFGNYGAQTGDGVATISLEEQQRQTSTLINKFIDWNENR</sequence>
<protein>
    <submittedName>
        <fullName evidence="3">Alpha/beta hydrolase</fullName>
    </submittedName>
</protein>
<dbReference type="GO" id="GO:0016787">
    <property type="term" value="F:hydrolase activity"/>
    <property type="evidence" value="ECO:0007669"/>
    <property type="project" value="UniProtKB-KW"/>
</dbReference>
<dbReference type="EMBL" id="BAABJX010000065">
    <property type="protein sequence ID" value="GAA4850688.1"/>
    <property type="molecule type" value="Genomic_DNA"/>
</dbReference>
<accession>A0ABP9DQ86</accession>
<keyword evidence="1" id="KW-0732">Signal</keyword>
<dbReference type="RefSeq" id="WP_345374950.1">
    <property type="nucleotide sequence ID" value="NZ_BAABJX010000065.1"/>
</dbReference>
<comment type="caution">
    <text evidence="3">The sequence shown here is derived from an EMBL/GenBank/DDBJ whole genome shotgun (WGS) entry which is preliminary data.</text>
</comment>
<proteinExistence type="predicted"/>
<feature type="chain" id="PRO_5047438500" evidence="1">
    <location>
        <begin position="22"/>
        <end position="252"/>
    </location>
</feature>
<evidence type="ECO:0000259" key="2">
    <source>
        <dbReference type="Pfam" id="PF12695"/>
    </source>
</evidence>
<reference evidence="4" key="1">
    <citation type="journal article" date="2019" name="Int. J. Syst. Evol. Microbiol.">
        <title>The Global Catalogue of Microorganisms (GCM) 10K type strain sequencing project: providing services to taxonomists for standard genome sequencing and annotation.</title>
        <authorList>
            <consortium name="The Broad Institute Genomics Platform"/>
            <consortium name="The Broad Institute Genome Sequencing Center for Infectious Disease"/>
            <person name="Wu L."/>
            <person name="Ma J."/>
        </authorList>
    </citation>
    <scope>NUCLEOTIDE SEQUENCE [LARGE SCALE GENOMIC DNA]</scope>
    <source>
        <strain evidence="4">JCM 18326</strain>
    </source>
</reference>
<feature type="domain" description="Alpha/beta hydrolase fold-5" evidence="2">
    <location>
        <begin position="54"/>
        <end position="190"/>
    </location>
</feature>
<dbReference type="PROSITE" id="PS51257">
    <property type="entry name" value="PROKAR_LIPOPROTEIN"/>
    <property type="match status" value="1"/>
</dbReference>
<dbReference type="SUPFAM" id="SSF53474">
    <property type="entry name" value="alpha/beta-Hydrolases"/>
    <property type="match status" value="1"/>
</dbReference>
<dbReference type="InterPro" id="IPR029058">
    <property type="entry name" value="AB_hydrolase_fold"/>
</dbReference>
<dbReference type="InterPro" id="IPR029059">
    <property type="entry name" value="AB_hydrolase_5"/>
</dbReference>
<gene>
    <name evidence="3" type="ORF">GCM10023331_39200</name>
</gene>
<dbReference type="Gene3D" id="3.40.50.1820">
    <property type="entry name" value="alpha/beta hydrolase"/>
    <property type="match status" value="1"/>
</dbReference>
<keyword evidence="3" id="KW-0378">Hydrolase</keyword>
<dbReference type="Pfam" id="PF12695">
    <property type="entry name" value="Abhydrolase_5"/>
    <property type="match status" value="2"/>
</dbReference>
<evidence type="ECO:0000313" key="3">
    <source>
        <dbReference type="EMBL" id="GAA4850688.1"/>
    </source>
</evidence>
<name>A0ABP9DQ86_9BACT</name>
<keyword evidence="4" id="KW-1185">Reference proteome</keyword>
<evidence type="ECO:0000256" key="1">
    <source>
        <dbReference type="SAM" id="SignalP"/>
    </source>
</evidence>
<organism evidence="3 4">
    <name type="scientific">Algivirga pacifica</name>
    <dbReference type="NCBI Taxonomy" id="1162670"/>
    <lineage>
        <taxon>Bacteria</taxon>
        <taxon>Pseudomonadati</taxon>
        <taxon>Bacteroidota</taxon>
        <taxon>Cytophagia</taxon>
        <taxon>Cytophagales</taxon>
        <taxon>Flammeovirgaceae</taxon>
        <taxon>Algivirga</taxon>
    </lineage>
</organism>
<dbReference type="Proteomes" id="UP001500298">
    <property type="component" value="Unassembled WGS sequence"/>
</dbReference>